<dbReference type="GO" id="GO:0016020">
    <property type="term" value="C:membrane"/>
    <property type="evidence" value="ECO:0007669"/>
    <property type="project" value="UniProtKB-SubCell"/>
</dbReference>
<evidence type="ECO:0000256" key="6">
    <source>
        <dbReference type="SAM" id="Phobius"/>
    </source>
</evidence>
<keyword evidence="5 6" id="KW-0472">Membrane</keyword>
<evidence type="ECO:0000313" key="10">
    <source>
        <dbReference type="Proteomes" id="UP001549921"/>
    </source>
</evidence>
<dbReference type="EMBL" id="JBEDNZ010000022">
    <property type="protein sequence ID" value="KAL0818528.1"/>
    <property type="molecule type" value="Genomic_DNA"/>
</dbReference>
<proteinExistence type="inferred from homology"/>
<keyword evidence="4 6" id="KW-1133">Transmembrane helix</keyword>
<accession>A0ABD0SHJ0</accession>
<organism evidence="7 10">
    <name type="scientific">Loxostege sticticalis</name>
    <name type="common">Beet webworm moth</name>
    <dbReference type="NCBI Taxonomy" id="481309"/>
    <lineage>
        <taxon>Eukaryota</taxon>
        <taxon>Metazoa</taxon>
        <taxon>Ecdysozoa</taxon>
        <taxon>Arthropoda</taxon>
        <taxon>Hexapoda</taxon>
        <taxon>Insecta</taxon>
        <taxon>Pterygota</taxon>
        <taxon>Neoptera</taxon>
        <taxon>Endopterygota</taxon>
        <taxon>Lepidoptera</taxon>
        <taxon>Glossata</taxon>
        <taxon>Ditrysia</taxon>
        <taxon>Pyraloidea</taxon>
        <taxon>Crambidae</taxon>
        <taxon>Pyraustinae</taxon>
        <taxon>Loxostege</taxon>
    </lineage>
</organism>
<comment type="caution">
    <text evidence="7">The sequence shown here is derived from an EMBL/GenBank/DDBJ whole genome shotgun (WGS) entry which is preliminary data.</text>
</comment>
<protein>
    <submittedName>
        <fullName evidence="7">Uncharacterized protein</fullName>
    </submittedName>
</protein>
<dbReference type="Gene3D" id="6.10.110.10">
    <property type="match status" value="1"/>
</dbReference>
<evidence type="ECO:0000256" key="3">
    <source>
        <dbReference type="ARBA" id="ARBA00022692"/>
    </source>
</evidence>
<dbReference type="Pfam" id="PF06140">
    <property type="entry name" value="Ifi-6-16"/>
    <property type="match status" value="1"/>
</dbReference>
<dbReference type="Proteomes" id="UP001549920">
    <property type="component" value="Unassembled WGS sequence"/>
</dbReference>
<reference evidence="9 10" key="1">
    <citation type="submission" date="2024-06" db="EMBL/GenBank/DDBJ databases">
        <title>A chromosome-level genome assembly of beet webworm, Loxostege sticticalis.</title>
        <authorList>
            <person name="Zhang Y."/>
        </authorList>
    </citation>
    <scope>NUCLEOTIDE SEQUENCE [LARGE SCALE GENOMIC DNA]</scope>
    <source>
        <strain evidence="8">AQ026</strain>
        <strain evidence="7">AQ028</strain>
        <tissue evidence="7">Male pupae</tissue>
        <tissue evidence="8">Whole body</tissue>
    </source>
</reference>
<dbReference type="InterPro" id="IPR038213">
    <property type="entry name" value="IFI6/IFI27-like_sf"/>
</dbReference>
<dbReference type="Proteomes" id="UP001549921">
    <property type="component" value="Unassembled WGS sequence"/>
</dbReference>
<feature type="transmembrane region" description="Helical" evidence="6">
    <location>
        <begin position="30"/>
        <end position="50"/>
    </location>
</feature>
<evidence type="ECO:0000256" key="1">
    <source>
        <dbReference type="ARBA" id="ARBA00004141"/>
    </source>
</evidence>
<evidence type="ECO:0000256" key="4">
    <source>
        <dbReference type="ARBA" id="ARBA00022989"/>
    </source>
</evidence>
<evidence type="ECO:0000256" key="2">
    <source>
        <dbReference type="ARBA" id="ARBA00007262"/>
    </source>
</evidence>
<dbReference type="EMBL" id="JBEUOH010000022">
    <property type="protein sequence ID" value="KAL0868005.1"/>
    <property type="molecule type" value="Genomic_DNA"/>
</dbReference>
<evidence type="ECO:0000256" key="5">
    <source>
        <dbReference type="ARBA" id="ARBA00023136"/>
    </source>
</evidence>
<sequence>MGNAIATGIVQVLAGIVVYTGKGLWLLTKLGFAATGIVAGSLAALAMSFFGNVEAGSIIAQATSMSMRVVS</sequence>
<comment type="similarity">
    <text evidence="2">Belongs to the IFI6/IFI27 family.</text>
</comment>
<evidence type="ECO:0000313" key="8">
    <source>
        <dbReference type="EMBL" id="KAL0868005.1"/>
    </source>
</evidence>
<evidence type="ECO:0000313" key="9">
    <source>
        <dbReference type="Proteomes" id="UP001549920"/>
    </source>
</evidence>
<evidence type="ECO:0000313" key="7">
    <source>
        <dbReference type="EMBL" id="KAL0818528.1"/>
    </source>
</evidence>
<comment type="subcellular location">
    <subcellularLocation>
        <location evidence="1">Membrane</location>
        <topology evidence="1">Multi-pass membrane protein</topology>
    </subcellularLocation>
</comment>
<keyword evidence="3 6" id="KW-0812">Transmembrane</keyword>
<dbReference type="InterPro" id="IPR009311">
    <property type="entry name" value="IFI6/IFI27-like"/>
</dbReference>
<gene>
    <name evidence="8" type="ORF">ABMA27_008661</name>
    <name evidence="7" type="ORF">ABMA28_008970</name>
</gene>
<name>A0ABD0SHJ0_LOXSC</name>
<keyword evidence="9" id="KW-1185">Reference proteome</keyword>
<dbReference type="AlphaFoldDB" id="A0ABD0SHJ0"/>